<evidence type="ECO:0000256" key="1">
    <source>
        <dbReference type="ARBA" id="ARBA00007587"/>
    </source>
</evidence>
<evidence type="ECO:0000256" key="2">
    <source>
        <dbReference type="ARBA" id="ARBA00012118"/>
    </source>
</evidence>
<accession>A0A6C0JSU6</accession>
<dbReference type="SUPFAM" id="SSF57716">
    <property type="entry name" value="Glucocorticoid receptor-like (DNA-binding domain)"/>
    <property type="match status" value="1"/>
</dbReference>
<evidence type="ECO:0000256" key="4">
    <source>
        <dbReference type="ARBA" id="ARBA00022679"/>
    </source>
</evidence>
<protein>
    <recommendedName>
        <fullName evidence="2">thymidine kinase</fullName>
        <ecNumber evidence="2">2.7.1.21</ecNumber>
    </recommendedName>
</protein>
<name>A0A6C0JSU6_9ZZZZ</name>
<dbReference type="InterPro" id="IPR001267">
    <property type="entry name" value="Thymidine_kinase"/>
</dbReference>
<evidence type="ECO:0000256" key="5">
    <source>
        <dbReference type="ARBA" id="ARBA00022741"/>
    </source>
</evidence>
<dbReference type="Pfam" id="PF00265">
    <property type="entry name" value="TK"/>
    <property type="match status" value="1"/>
</dbReference>
<organism evidence="8">
    <name type="scientific">viral metagenome</name>
    <dbReference type="NCBI Taxonomy" id="1070528"/>
    <lineage>
        <taxon>unclassified sequences</taxon>
        <taxon>metagenomes</taxon>
        <taxon>organismal metagenomes</taxon>
    </lineage>
</organism>
<dbReference type="AlphaFoldDB" id="A0A6C0JSU6"/>
<dbReference type="GO" id="GO:0005829">
    <property type="term" value="C:cytosol"/>
    <property type="evidence" value="ECO:0007669"/>
    <property type="project" value="TreeGrafter"/>
</dbReference>
<sequence>MSSHKLYFRYGTMNSSKTMNLLMVAHNYEQQNKKIIMIKPNIDVRFGEDYITSRTGMKRKADFVLHSFERIPTSYGNDIDCVLVDEAQFLTSDQVEDLRVLSLKTPVICYGLRTDYRSILFPGAKRLMELADSIEEIKTICTYCSKKSIINMKCINGVVIKSGDGSPDLGCEEKYLPVCWKCWHDKEEPRPLDGYFKMLNTTVKRRDHDNLPTETKLDIPLFTSREDDTPDYIDDSQHDPSITKEQLDTEIEEYQREGGKNFQFEGWSK</sequence>
<evidence type="ECO:0000256" key="6">
    <source>
        <dbReference type="ARBA" id="ARBA00022777"/>
    </source>
</evidence>
<dbReference type="GO" id="GO:0004797">
    <property type="term" value="F:thymidine kinase activity"/>
    <property type="evidence" value="ECO:0007669"/>
    <property type="project" value="UniProtKB-EC"/>
</dbReference>
<dbReference type="EMBL" id="MN740669">
    <property type="protein sequence ID" value="QHU06958.1"/>
    <property type="molecule type" value="Genomic_DNA"/>
</dbReference>
<keyword evidence="4" id="KW-0808">Transferase</keyword>
<keyword evidence="3" id="KW-0237">DNA synthesis</keyword>
<evidence type="ECO:0000313" key="8">
    <source>
        <dbReference type="EMBL" id="QHU06958.1"/>
    </source>
</evidence>
<dbReference type="GO" id="GO:0005524">
    <property type="term" value="F:ATP binding"/>
    <property type="evidence" value="ECO:0007669"/>
    <property type="project" value="UniProtKB-KW"/>
</dbReference>
<proteinExistence type="inferred from homology"/>
<keyword evidence="5" id="KW-0547">Nucleotide-binding</keyword>
<evidence type="ECO:0000256" key="7">
    <source>
        <dbReference type="ARBA" id="ARBA00022840"/>
    </source>
</evidence>
<dbReference type="EC" id="2.7.1.21" evidence="2"/>
<dbReference type="GO" id="GO:0071897">
    <property type="term" value="P:DNA biosynthetic process"/>
    <property type="evidence" value="ECO:0007669"/>
    <property type="project" value="UniProtKB-KW"/>
</dbReference>
<dbReference type="Gene3D" id="3.40.50.300">
    <property type="entry name" value="P-loop containing nucleotide triphosphate hydrolases"/>
    <property type="match status" value="1"/>
</dbReference>
<dbReference type="InterPro" id="IPR027417">
    <property type="entry name" value="P-loop_NTPase"/>
</dbReference>
<dbReference type="Gene3D" id="3.30.60.20">
    <property type="match status" value="1"/>
</dbReference>
<reference evidence="8" key="1">
    <citation type="journal article" date="2020" name="Nature">
        <title>Giant virus diversity and host interactions through global metagenomics.</title>
        <authorList>
            <person name="Schulz F."/>
            <person name="Roux S."/>
            <person name="Paez-Espino D."/>
            <person name="Jungbluth S."/>
            <person name="Walsh D.A."/>
            <person name="Denef V.J."/>
            <person name="McMahon K.D."/>
            <person name="Konstantinidis K.T."/>
            <person name="Eloe-Fadrosh E.A."/>
            <person name="Kyrpides N.C."/>
            <person name="Woyke T."/>
        </authorList>
    </citation>
    <scope>NUCLEOTIDE SEQUENCE</scope>
    <source>
        <strain evidence="8">GVMAG-S-1038524-41</strain>
    </source>
</reference>
<dbReference type="PANTHER" id="PTHR11441">
    <property type="entry name" value="THYMIDINE KINASE"/>
    <property type="match status" value="1"/>
</dbReference>
<evidence type="ECO:0000256" key="3">
    <source>
        <dbReference type="ARBA" id="ARBA00022634"/>
    </source>
</evidence>
<comment type="similarity">
    <text evidence="1">Belongs to the thymidine kinase family.</text>
</comment>
<keyword evidence="7" id="KW-0067">ATP-binding</keyword>
<keyword evidence="6" id="KW-0418">Kinase</keyword>
<dbReference type="PANTHER" id="PTHR11441:SF0">
    <property type="entry name" value="THYMIDINE KINASE, CYTOSOLIC"/>
    <property type="match status" value="1"/>
</dbReference>
<dbReference type="SUPFAM" id="SSF52540">
    <property type="entry name" value="P-loop containing nucleoside triphosphate hydrolases"/>
    <property type="match status" value="1"/>
</dbReference>
<dbReference type="GO" id="GO:0046104">
    <property type="term" value="P:thymidine metabolic process"/>
    <property type="evidence" value="ECO:0007669"/>
    <property type="project" value="TreeGrafter"/>
</dbReference>